<dbReference type="PANTHER" id="PTHR12176:SF79">
    <property type="entry name" value="METHYLTRANSFERASE TYPE 11 DOMAIN-CONTAINING PROTEIN"/>
    <property type="match status" value="1"/>
</dbReference>
<comment type="caution">
    <text evidence="6">The sequence shown here is derived from an EMBL/GenBank/DDBJ whole genome shotgun (WGS) entry which is preliminary data.</text>
</comment>
<dbReference type="EMBL" id="CAXAMN010027506">
    <property type="protein sequence ID" value="CAK9111129.1"/>
    <property type="molecule type" value="Genomic_DNA"/>
</dbReference>
<evidence type="ECO:0000256" key="3">
    <source>
        <dbReference type="ARBA" id="ARBA00022679"/>
    </source>
</evidence>
<dbReference type="SUPFAM" id="SSF53335">
    <property type="entry name" value="S-adenosyl-L-methionine-dependent methyltransferases"/>
    <property type="match status" value="1"/>
</dbReference>
<evidence type="ECO:0000256" key="1">
    <source>
        <dbReference type="ARBA" id="ARBA00008361"/>
    </source>
</evidence>
<accession>A0ABP0SFJ1</accession>
<organism evidence="6 7">
    <name type="scientific">Durusdinium trenchii</name>
    <dbReference type="NCBI Taxonomy" id="1381693"/>
    <lineage>
        <taxon>Eukaryota</taxon>
        <taxon>Sar</taxon>
        <taxon>Alveolata</taxon>
        <taxon>Dinophyceae</taxon>
        <taxon>Suessiales</taxon>
        <taxon>Symbiodiniaceae</taxon>
        <taxon>Durusdinium</taxon>
    </lineage>
</organism>
<dbReference type="Gene3D" id="3.40.50.1000">
    <property type="entry name" value="HAD superfamily/HAD-like"/>
    <property type="match status" value="2"/>
</dbReference>
<dbReference type="CDD" id="cd02440">
    <property type="entry name" value="AdoMet_MTases"/>
    <property type="match status" value="1"/>
</dbReference>
<dbReference type="InterPro" id="IPR023214">
    <property type="entry name" value="HAD_sf"/>
</dbReference>
<dbReference type="Gene3D" id="3.40.50.150">
    <property type="entry name" value="Vaccinia Virus protein VP39"/>
    <property type="match status" value="1"/>
</dbReference>
<dbReference type="InterPro" id="IPR041698">
    <property type="entry name" value="Methyltransf_25"/>
</dbReference>
<evidence type="ECO:0000313" key="6">
    <source>
        <dbReference type="EMBL" id="CAK9111129.1"/>
    </source>
</evidence>
<feature type="domain" description="Methyltransferase" evidence="5">
    <location>
        <begin position="356"/>
        <end position="456"/>
    </location>
</feature>
<keyword evidence="7" id="KW-1185">Reference proteome</keyword>
<dbReference type="InterPro" id="IPR051419">
    <property type="entry name" value="Lys/N-term_MeTrsfase_sf"/>
</dbReference>
<dbReference type="Pfam" id="PF13649">
    <property type="entry name" value="Methyltransf_25"/>
    <property type="match status" value="1"/>
</dbReference>
<reference evidence="6 7" key="1">
    <citation type="submission" date="2024-02" db="EMBL/GenBank/DDBJ databases">
        <authorList>
            <person name="Chen Y."/>
            <person name="Shah S."/>
            <person name="Dougan E. K."/>
            <person name="Thang M."/>
            <person name="Chan C."/>
        </authorList>
    </citation>
    <scope>NUCLEOTIDE SEQUENCE [LARGE SCALE GENOMIC DNA]</scope>
</reference>
<gene>
    <name evidence="6" type="ORF">CCMP2556_LOCUS51610</name>
</gene>
<proteinExistence type="inferred from homology"/>
<name>A0ABP0SFJ1_9DINO</name>
<dbReference type="Proteomes" id="UP001642484">
    <property type="component" value="Unassembled WGS sequence"/>
</dbReference>
<keyword evidence="2" id="KW-0489">Methyltransferase</keyword>
<evidence type="ECO:0000256" key="4">
    <source>
        <dbReference type="SAM" id="MobiDB-lite"/>
    </source>
</evidence>
<keyword evidence="3" id="KW-0808">Transferase</keyword>
<evidence type="ECO:0000313" key="7">
    <source>
        <dbReference type="Proteomes" id="UP001642484"/>
    </source>
</evidence>
<dbReference type="InterPro" id="IPR036412">
    <property type="entry name" value="HAD-like_sf"/>
</dbReference>
<dbReference type="SUPFAM" id="SSF56784">
    <property type="entry name" value="HAD-like"/>
    <property type="match status" value="1"/>
</dbReference>
<feature type="region of interest" description="Disordered" evidence="4">
    <location>
        <begin position="531"/>
        <end position="553"/>
    </location>
</feature>
<dbReference type="InterPro" id="IPR029063">
    <property type="entry name" value="SAM-dependent_MTases_sf"/>
</dbReference>
<dbReference type="PANTHER" id="PTHR12176">
    <property type="entry name" value="SAM-DEPENDENT METHYLTRANSFERASE SUPERFAMILY PROTEIN"/>
    <property type="match status" value="1"/>
</dbReference>
<sequence length="590" mass="65470">MGKKLVILSNSSKRSPWVLKEIPKLGLDAAAFLGAITSGEEAWKALRERSGQRCVWLSKVDGSGVTDYLEGTGVSLADVDEADFILNGGTAAIRTQDCMWPVDCEETGNLEPYTELFKLAISRGLPMICANPDFRSPAKPGKRQEYCAGYVAQHYEELGGVVQYFGKPHSPHFEAARRFLGDVAWNVSGSGSKQGDAGQNRFTMVYQTWPSFTRTWIFRFSPTLALGLLVAACHVGDSMIHDVAGARAAALPVVFVAGGIEHQETGDLKRRLARVAYQELGIEPGQTPTPDALLRLAERYGIQPLVQLGSWGGQTMWCRWPCGIEKRSWCCGACEVYWSERILGEPLLARDVERQVLHLGNGNSPLPEDMFDAGYVQQTAVDISEAAMTHMEARNRGCRPSIVWKAADCRRLDIPSDSFPLVVDKSTLDAFFCHDQHALAIMEFVKEAFRVTAVGGALISVSMHRPKSVLPWLRHKAFAWNVTTIPIEDGQPSARARPRCHAYICGPKRCEAQKSLEVHWPRLYAQVTEHPDSDLSSSSASEDSDEARTGEAVPLEEIWSEKYRGSEWDVFRSKRRVYSDIGILDVHGRR</sequence>
<evidence type="ECO:0000259" key="5">
    <source>
        <dbReference type="Pfam" id="PF13649"/>
    </source>
</evidence>
<protein>
    <recommendedName>
        <fullName evidence="5">Methyltransferase domain-containing protein</fullName>
    </recommendedName>
</protein>
<comment type="similarity">
    <text evidence="1">Belongs to the methyltransferase superfamily.</text>
</comment>
<evidence type="ECO:0000256" key="2">
    <source>
        <dbReference type="ARBA" id="ARBA00022603"/>
    </source>
</evidence>